<evidence type="ECO:0000313" key="8">
    <source>
        <dbReference type="Proteomes" id="UP000247565"/>
    </source>
</evidence>
<dbReference type="Proteomes" id="UP000247565">
    <property type="component" value="Unassembled WGS sequence"/>
</dbReference>
<evidence type="ECO:0000256" key="6">
    <source>
        <dbReference type="PIRNR" id="PIRNR018267"/>
    </source>
</evidence>
<name>A0A318MZ78_9PROT</name>
<gene>
    <name evidence="7" type="ORF">DK869_04905</name>
</gene>
<dbReference type="EMBL" id="QGLT01000002">
    <property type="protein sequence ID" value="PXZ00737.1"/>
    <property type="molecule type" value="Genomic_DNA"/>
</dbReference>
<keyword evidence="3 6" id="KW-0227">DNA damage</keyword>
<dbReference type="NCBIfam" id="TIGR00632">
    <property type="entry name" value="vsr"/>
    <property type="match status" value="1"/>
</dbReference>
<comment type="similarity">
    <text evidence="6">Belongs to the vsr family.</text>
</comment>
<dbReference type="Pfam" id="PF03852">
    <property type="entry name" value="Vsr"/>
    <property type="match status" value="1"/>
</dbReference>
<reference evidence="7 8" key="1">
    <citation type="submission" date="2018-05" db="EMBL/GenBank/DDBJ databases">
        <title>Reference genomes for bee gut microbiota database.</title>
        <authorList>
            <person name="Ellegaard K.M."/>
        </authorList>
    </citation>
    <scope>NUCLEOTIDE SEQUENCE [LARGE SCALE GENOMIC DNA]</scope>
    <source>
        <strain evidence="7 8">ESL0284</strain>
    </source>
</reference>
<keyword evidence="1 6" id="KW-0540">Nuclease</keyword>
<evidence type="ECO:0000256" key="3">
    <source>
        <dbReference type="ARBA" id="ARBA00022763"/>
    </source>
</evidence>
<evidence type="ECO:0000256" key="2">
    <source>
        <dbReference type="ARBA" id="ARBA00022759"/>
    </source>
</evidence>
<dbReference type="CDD" id="cd00221">
    <property type="entry name" value="Vsr"/>
    <property type="match status" value="1"/>
</dbReference>
<sequence length="150" mass="18115">MIDIVDQKTRSRIMSCIHCKNTAPEMFIRRILHSRGYRYRLHDHKLPGKPDMVFRKYNAVIFIHGCFWHGHDCHLFRMPSSRVKFWKNKIETNKKRDMNVICNLRELGWRSMIIWECAIKGKKKVSVEDLVSITDYWFRKCNDNMQVRGK</sequence>
<dbReference type="RefSeq" id="WP_110438879.1">
    <property type="nucleotide sequence ID" value="NZ_CP046393.1"/>
</dbReference>
<dbReference type="SUPFAM" id="SSF52980">
    <property type="entry name" value="Restriction endonuclease-like"/>
    <property type="match status" value="1"/>
</dbReference>
<evidence type="ECO:0000256" key="5">
    <source>
        <dbReference type="ARBA" id="ARBA00023204"/>
    </source>
</evidence>
<evidence type="ECO:0000256" key="4">
    <source>
        <dbReference type="ARBA" id="ARBA00022801"/>
    </source>
</evidence>
<dbReference type="Gene3D" id="3.40.960.10">
    <property type="entry name" value="VSR Endonuclease"/>
    <property type="match status" value="1"/>
</dbReference>
<dbReference type="InterPro" id="IPR011335">
    <property type="entry name" value="Restrct_endonuc-II-like"/>
</dbReference>
<dbReference type="AlphaFoldDB" id="A0A318MZ78"/>
<dbReference type="InterPro" id="IPR004603">
    <property type="entry name" value="DNA_mismatch_endonuc_vsr"/>
</dbReference>
<accession>A0A318MZ78</accession>
<comment type="function">
    <text evidence="6">May nick specific sequences that contain T:G mispairs resulting from m5C-deamination.</text>
</comment>
<keyword evidence="5 6" id="KW-0234">DNA repair</keyword>
<dbReference type="EC" id="3.1.-.-" evidence="6"/>
<dbReference type="PIRSF" id="PIRSF018267">
    <property type="entry name" value="VSR_endonuc"/>
    <property type="match status" value="1"/>
</dbReference>
<dbReference type="OrthoDB" id="9801520at2"/>
<dbReference type="REBASE" id="292702">
    <property type="entry name" value="V.Csp284ORF4900P"/>
</dbReference>
<comment type="caution">
    <text evidence="7">The sequence shown here is derived from an EMBL/GenBank/DDBJ whole genome shotgun (WGS) entry which is preliminary data.</text>
</comment>
<dbReference type="GO" id="GO:0004519">
    <property type="term" value="F:endonuclease activity"/>
    <property type="evidence" value="ECO:0007669"/>
    <property type="project" value="UniProtKB-KW"/>
</dbReference>
<organism evidence="7 8">
    <name type="scientific">Commensalibacter melissae</name>
    <dbReference type="NCBI Taxonomy" id="2070537"/>
    <lineage>
        <taxon>Bacteria</taxon>
        <taxon>Pseudomonadati</taxon>
        <taxon>Pseudomonadota</taxon>
        <taxon>Alphaproteobacteria</taxon>
        <taxon>Acetobacterales</taxon>
        <taxon>Acetobacteraceae</taxon>
    </lineage>
</organism>
<evidence type="ECO:0000256" key="1">
    <source>
        <dbReference type="ARBA" id="ARBA00022722"/>
    </source>
</evidence>
<dbReference type="GO" id="GO:0006298">
    <property type="term" value="P:mismatch repair"/>
    <property type="evidence" value="ECO:0007669"/>
    <property type="project" value="UniProtKB-UniRule"/>
</dbReference>
<dbReference type="GO" id="GO:0016787">
    <property type="term" value="F:hydrolase activity"/>
    <property type="evidence" value="ECO:0007669"/>
    <property type="project" value="UniProtKB-KW"/>
</dbReference>
<keyword evidence="4 6" id="KW-0378">Hydrolase</keyword>
<keyword evidence="2 6" id="KW-0255">Endonuclease</keyword>
<protein>
    <recommendedName>
        <fullName evidence="6">Very short patch repair endonuclease</fullName>
        <ecNumber evidence="6">3.1.-.-</ecNumber>
    </recommendedName>
</protein>
<proteinExistence type="inferred from homology"/>
<evidence type="ECO:0000313" key="7">
    <source>
        <dbReference type="EMBL" id="PXZ00737.1"/>
    </source>
</evidence>
<keyword evidence="8" id="KW-1185">Reference proteome</keyword>